<accession>J1I5Z3</accession>
<reference evidence="3" key="1">
    <citation type="journal article" date="2012" name="Stand. Genomic Sci.">
        <title>Permanent draft genome sequence of the gliding predator Saprospira grandis strain Sa g1 (= HR1).</title>
        <authorList>
            <person name="Mavromatis K."/>
            <person name="Chertkov O."/>
            <person name="Lapidus A."/>
            <person name="Nolan M."/>
            <person name="Lucas S."/>
            <person name="Tice H."/>
            <person name="Del Rio T.G."/>
            <person name="Cheng J.F."/>
            <person name="Han C."/>
            <person name="Tapia R."/>
            <person name="Bruce D."/>
            <person name="Goodwin L.A."/>
            <person name="Pitluck S."/>
            <person name="Huntemann M."/>
            <person name="Liolios K."/>
            <person name="Pagani I."/>
            <person name="Ivanova N."/>
            <person name="Mikhailova N."/>
            <person name="Pati A."/>
            <person name="Chen A."/>
            <person name="Palaniappan K."/>
            <person name="Land M."/>
            <person name="Brambilla E.M."/>
            <person name="Rohde M."/>
            <person name="Spring S."/>
            <person name="Goker M."/>
            <person name="Detter J.C."/>
            <person name="Bristow J."/>
            <person name="Eisen J.A."/>
            <person name="Markowitz V."/>
            <person name="Hugenholtz P."/>
            <person name="Kyrpides N.C."/>
            <person name="Klenk H.P."/>
            <person name="Woyke T."/>
        </authorList>
    </citation>
    <scope>NUCLEOTIDE SEQUENCE [LARGE SCALE GENOMIC DNA]</scope>
    <source>
        <strain evidence="3">DSM 2844</strain>
    </source>
</reference>
<sequence length="96" mass="10326">MAKAARSNLAEGWIRVAEGQTQAAKPPQGRADLRALTQPDPTVGRGSPKTQLVLNNDPNRRHRYRAGIVYAPEQISSIGLSLIDDTNGLIAIIALL</sequence>
<dbReference type="Proteomes" id="UP000005113">
    <property type="component" value="Unassembled WGS sequence"/>
</dbReference>
<evidence type="ECO:0000313" key="2">
    <source>
        <dbReference type="EMBL" id="EJF53808.1"/>
    </source>
</evidence>
<feature type="region of interest" description="Disordered" evidence="1">
    <location>
        <begin position="18"/>
        <end position="58"/>
    </location>
</feature>
<protein>
    <submittedName>
        <fullName evidence="2">Uncharacterized protein</fullName>
    </submittedName>
</protein>
<name>J1I5Z3_9BACT</name>
<dbReference type="EMBL" id="JH719942">
    <property type="protein sequence ID" value="EJF53808.1"/>
    <property type="molecule type" value="Genomic_DNA"/>
</dbReference>
<gene>
    <name evidence="2" type="ORF">SapgrDRAFT_2124</name>
</gene>
<proteinExistence type="predicted"/>
<evidence type="ECO:0000313" key="3">
    <source>
        <dbReference type="Proteomes" id="UP000005113"/>
    </source>
</evidence>
<evidence type="ECO:0000256" key="1">
    <source>
        <dbReference type="SAM" id="MobiDB-lite"/>
    </source>
</evidence>
<dbReference type="AlphaFoldDB" id="J1I5Z3"/>
<organism evidence="2 3">
    <name type="scientific">Saprospira grandis DSM 2844</name>
    <dbReference type="NCBI Taxonomy" id="694433"/>
    <lineage>
        <taxon>Bacteria</taxon>
        <taxon>Pseudomonadati</taxon>
        <taxon>Bacteroidota</taxon>
        <taxon>Saprospiria</taxon>
        <taxon>Saprospirales</taxon>
        <taxon>Saprospiraceae</taxon>
        <taxon>Saprospira</taxon>
    </lineage>
</organism>
<dbReference type="HOGENOM" id="CLU_2358108_0_0_10"/>
<feature type="compositionally biased region" description="Polar residues" evidence="1">
    <location>
        <begin position="48"/>
        <end position="57"/>
    </location>
</feature>